<dbReference type="PANTHER" id="PTHR45138:SF9">
    <property type="entry name" value="DIGUANYLATE CYCLASE DGCM-RELATED"/>
    <property type="match status" value="1"/>
</dbReference>
<protein>
    <recommendedName>
        <fullName evidence="1">diguanylate cyclase</fullName>
        <ecNumber evidence="1">2.7.7.65</ecNumber>
    </recommendedName>
</protein>
<dbReference type="InterPro" id="IPR035965">
    <property type="entry name" value="PAS-like_dom_sf"/>
</dbReference>
<dbReference type="SMART" id="SM00267">
    <property type="entry name" value="GGDEF"/>
    <property type="match status" value="1"/>
</dbReference>
<dbReference type="InterPro" id="IPR043128">
    <property type="entry name" value="Rev_trsase/Diguanyl_cyclase"/>
</dbReference>
<dbReference type="GO" id="GO:0052621">
    <property type="term" value="F:diguanylate cyclase activity"/>
    <property type="evidence" value="ECO:0007669"/>
    <property type="project" value="UniProtKB-EC"/>
</dbReference>
<name>A0A2S2DDH4_9BURK</name>
<dbReference type="GO" id="GO:0043709">
    <property type="term" value="P:cell adhesion involved in single-species biofilm formation"/>
    <property type="evidence" value="ECO:0007669"/>
    <property type="project" value="TreeGrafter"/>
</dbReference>
<keyword evidence="5" id="KW-1185">Reference proteome</keyword>
<dbReference type="InterPro" id="IPR000160">
    <property type="entry name" value="GGDEF_dom"/>
</dbReference>
<dbReference type="GO" id="GO:0005886">
    <property type="term" value="C:plasma membrane"/>
    <property type="evidence" value="ECO:0007669"/>
    <property type="project" value="TreeGrafter"/>
</dbReference>
<comment type="catalytic activity">
    <reaction evidence="2">
        <text>2 GTP = 3',3'-c-di-GMP + 2 diphosphate</text>
        <dbReference type="Rhea" id="RHEA:24898"/>
        <dbReference type="ChEBI" id="CHEBI:33019"/>
        <dbReference type="ChEBI" id="CHEBI:37565"/>
        <dbReference type="ChEBI" id="CHEBI:58805"/>
        <dbReference type="EC" id="2.7.7.65"/>
    </reaction>
</comment>
<dbReference type="EMBL" id="CP029343">
    <property type="protein sequence ID" value="AWL03433.1"/>
    <property type="molecule type" value="Genomic_DNA"/>
</dbReference>
<dbReference type="KEGG" id="mtim:DIR46_02485"/>
<evidence type="ECO:0000313" key="4">
    <source>
        <dbReference type="EMBL" id="AWL03433.1"/>
    </source>
</evidence>
<dbReference type="FunFam" id="3.30.70.270:FF:000001">
    <property type="entry name" value="Diguanylate cyclase domain protein"/>
    <property type="match status" value="1"/>
</dbReference>
<sequence length="325" mass="34980">MTQTNPEPISSLPARALNLVDCGVIVLDHEGCIVLWNGWLVPRSGRGAARMQGHALIDVFPDLRGSRVEAAIFAALLEGVATEHVPPSNSRAPFPLRAPGSFDGALIDQAVSVTPFDEGGQRFCLVEIRDVSSIAVRERRLMEHAESLRARSYIDGLTGIANRRHFDVALERELRRAQRADGALALLLVDIDSFKAYNDHFGHQQGDSCLAMVAQELAGMLKRPADLAARYGGEEFAAVLPETTLEQARVLADRIRAHVAGLGLQQAPAAHHPQVTLSIGVSAFDRARLNAPEALIEAADKALYAAKRGGRNRVVADGDEVDAAA</sequence>
<dbReference type="CDD" id="cd00130">
    <property type="entry name" value="PAS"/>
    <property type="match status" value="1"/>
</dbReference>
<gene>
    <name evidence="4" type="ORF">DIR46_02485</name>
</gene>
<dbReference type="Gene3D" id="3.30.70.270">
    <property type="match status" value="1"/>
</dbReference>
<dbReference type="RefSeq" id="WP_109343836.1">
    <property type="nucleotide sequence ID" value="NZ_CP029343.1"/>
</dbReference>
<evidence type="ECO:0000259" key="3">
    <source>
        <dbReference type="PROSITE" id="PS50887"/>
    </source>
</evidence>
<reference evidence="4 5" key="1">
    <citation type="submission" date="2018-05" db="EMBL/GenBank/DDBJ databases">
        <title>Complete genome sequence of Massilia oculi sp. nov. CCUG 43427T (=DSM 26321T), the type strain of M. oculi, and comparison with genome sequences of other Massilia strains.</title>
        <authorList>
            <person name="Zhu B."/>
        </authorList>
    </citation>
    <scope>NUCLEOTIDE SEQUENCE [LARGE SCALE GENOMIC DNA]</scope>
    <source>
        <strain evidence="4 5">CCUG 43427</strain>
    </source>
</reference>
<dbReference type="PROSITE" id="PS50887">
    <property type="entry name" value="GGDEF"/>
    <property type="match status" value="1"/>
</dbReference>
<dbReference type="OrthoDB" id="9813903at2"/>
<dbReference type="EC" id="2.7.7.65" evidence="1"/>
<accession>A0A2S2DDH4</accession>
<dbReference type="InterPro" id="IPR000014">
    <property type="entry name" value="PAS"/>
</dbReference>
<evidence type="ECO:0000256" key="1">
    <source>
        <dbReference type="ARBA" id="ARBA00012528"/>
    </source>
</evidence>
<evidence type="ECO:0000313" key="5">
    <source>
        <dbReference type="Proteomes" id="UP000245820"/>
    </source>
</evidence>
<dbReference type="InterPro" id="IPR029787">
    <property type="entry name" value="Nucleotide_cyclase"/>
</dbReference>
<dbReference type="SUPFAM" id="SSF55073">
    <property type="entry name" value="Nucleotide cyclase"/>
    <property type="match status" value="1"/>
</dbReference>
<dbReference type="Gene3D" id="3.30.450.20">
    <property type="entry name" value="PAS domain"/>
    <property type="match status" value="1"/>
</dbReference>
<feature type="domain" description="GGDEF" evidence="3">
    <location>
        <begin position="182"/>
        <end position="319"/>
    </location>
</feature>
<evidence type="ECO:0000256" key="2">
    <source>
        <dbReference type="ARBA" id="ARBA00034247"/>
    </source>
</evidence>
<dbReference type="SUPFAM" id="SSF55785">
    <property type="entry name" value="PYP-like sensor domain (PAS domain)"/>
    <property type="match status" value="1"/>
</dbReference>
<dbReference type="NCBIfam" id="TIGR00254">
    <property type="entry name" value="GGDEF"/>
    <property type="match status" value="1"/>
</dbReference>
<dbReference type="Pfam" id="PF00990">
    <property type="entry name" value="GGDEF"/>
    <property type="match status" value="1"/>
</dbReference>
<dbReference type="GO" id="GO:1902201">
    <property type="term" value="P:negative regulation of bacterial-type flagellum-dependent cell motility"/>
    <property type="evidence" value="ECO:0007669"/>
    <property type="project" value="TreeGrafter"/>
</dbReference>
<dbReference type="PANTHER" id="PTHR45138">
    <property type="entry name" value="REGULATORY COMPONENTS OF SENSORY TRANSDUCTION SYSTEM"/>
    <property type="match status" value="1"/>
</dbReference>
<dbReference type="InterPro" id="IPR050469">
    <property type="entry name" value="Diguanylate_Cyclase"/>
</dbReference>
<organism evidence="4 5">
    <name type="scientific">Massilia oculi</name>
    <dbReference type="NCBI Taxonomy" id="945844"/>
    <lineage>
        <taxon>Bacteria</taxon>
        <taxon>Pseudomonadati</taxon>
        <taxon>Pseudomonadota</taxon>
        <taxon>Betaproteobacteria</taxon>
        <taxon>Burkholderiales</taxon>
        <taxon>Oxalobacteraceae</taxon>
        <taxon>Telluria group</taxon>
        <taxon>Massilia</taxon>
    </lineage>
</organism>
<proteinExistence type="predicted"/>
<dbReference type="CDD" id="cd01949">
    <property type="entry name" value="GGDEF"/>
    <property type="match status" value="1"/>
</dbReference>
<dbReference type="AlphaFoldDB" id="A0A2S2DDH4"/>
<dbReference type="Proteomes" id="UP000245820">
    <property type="component" value="Chromosome"/>
</dbReference>